<dbReference type="SUPFAM" id="SSF53383">
    <property type="entry name" value="PLP-dependent transferases"/>
    <property type="match status" value="1"/>
</dbReference>
<keyword evidence="8" id="KW-1185">Reference proteome</keyword>
<dbReference type="PANTHER" id="PTHR11999:SF70">
    <property type="entry name" value="MIP05841P"/>
    <property type="match status" value="1"/>
</dbReference>
<protein>
    <submittedName>
        <fullName evidence="7">Pyridoxal-dependent decarboxylase</fullName>
    </submittedName>
</protein>
<sequence>MTGRSTVPEEHQVQPLVEVGADPPTAVPDRLLARTAQIATDWLRSLDRRPVGVAATVDELRSRLGGPLPVDPVDPLVVVEELAAAVDPGLLGIPSGRYFGFVIGGGLPAAVAADWLTSVWDQCPGFYVCGPAASVAEEVAGAWLAELLGLPADASFAFVTGCQTAHLTGLAAARHHVLRAVGWDVEELGLSGAPPIRVLVGAARHVSVDRALRFLGIGRAALRVVPADRAGRMSVPRLRAELGRVDLPTIVCAQAGEVNTGAVDDLDGIADAVAEWGGWLHVDGAFGLWAAASPALRHLVRGVERADSWAFDAHKWLNVPYDCGLAFCAHPDAHRAAMSATADYLVQGGPGQPRDAMDWTPAFSRRARGFAVYAALRSLGRQGVADLVERTCAHARTFGAGLAGVPGCEVLSDGPLNQVLFRFGDDLTTDRILRAVVDSGEAWLSGTTVDGRRAIRLSVSNWQTGEDDITRALAAFRTAAGHARPDRTSR</sequence>
<evidence type="ECO:0000256" key="3">
    <source>
        <dbReference type="ARBA" id="ARBA00022793"/>
    </source>
</evidence>
<evidence type="ECO:0000256" key="5">
    <source>
        <dbReference type="ARBA" id="ARBA00023239"/>
    </source>
</evidence>
<comment type="cofactor">
    <cofactor evidence="1 6">
        <name>pyridoxal 5'-phosphate</name>
        <dbReference type="ChEBI" id="CHEBI:597326"/>
    </cofactor>
</comment>
<dbReference type="InterPro" id="IPR002129">
    <property type="entry name" value="PyrdxlP-dep_de-COase"/>
</dbReference>
<dbReference type="RefSeq" id="WP_331210684.1">
    <property type="nucleotide sequence ID" value="NZ_JAZGQL010000026.1"/>
</dbReference>
<dbReference type="Proteomes" id="UP001339911">
    <property type="component" value="Unassembled WGS sequence"/>
</dbReference>
<dbReference type="InterPro" id="IPR015422">
    <property type="entry name" value="PyrdxlP-dep_Trfase_small"/>
</dbReference>
<gene>
    <name evidence="7" type="ORF">V1634_26870</name>
</gene>
<dbReference type="PANTHER" id="PTHR11999">
    <property type="entry name" value="GROUP II PYRIDOXAL-5-PHOSPHATE DECARBOXYLASE"/>
    <property type="match status" value="1"/>
</dbReference>
<keyword evidence="4 6" id="KW-0663">Pyridoxal phosphate</keyword>
<comment type="caution">
    <text evidence="7">The sequence shown here is derived from an EMBL/GenBank/DDBJ whole genome shotgun (WGS) entry which is preliminary data.</text>
</comment>
<evidence type="ECO:0000256" key="1">
    <source>
        <dbReference type="ARBA" id="ARBA00001933"/>
    </source>
</evidence>
<evidence type="ECO:0000256" key="2">
    <source>
        <dbReference type="ARBA" id="ARBA00009533"/>
    </source>
</evidence>
<proteinExistence type="inferred from homology"/>
<dbReference type="Gene3D" id="3.40.640.10">
    <property type="entry name" value="Type I PLP-dependent aspartate aminotransferase-like (Major domain)"/>
    <property type="match status" value="1"/>
</dbReference>
<dbReference type="InterPro" id="IPR015421">
    <property type="entry name" value="PyrdxlP-dep_Trfase_major"/>
</dbReference>
<reference evidence="7 8" key="1">
    <citation type="submission" date="2024-01" db="EMBL/GenBank/DDBJ databases">
        <title>Genome insights into Plantactinospora veratri sp. nov.</title>
        <authorList>
            <person name="Wang L."/>
        </authorList>
    </citation>
    <scope>NUCLEOTIDE SEQUENCE [LARGE SCALE GENOMIC DNA]</scope>
    <source>
        <strain evidence="7 8">NEAU-FHS4</strain>
    </source>
</reference>
<accession>A0ABU7SKG5</accession>
<name>A0ABU7SKG5_9ACTN</name>
<dbReference type="InterPro" id="IPR010977">
    <property type="entry name" value="Aromatic_deC"/>
</dbReference>
<evidence type="ECO:0000313" key="8">
    <source>
        <dbReference type="Proteomes" id="UP001339911"/>
    </source>
</evidence>
<keyword evidence="5 6" id="KW-0456">Lyase</keyword>
<evidence type="ECO:0000313" key="7">
    <source>
        <dbReference type="EMBL" id="MEE6310466.1"/>
    </source>
</evidence>
<dbReference type="Pfam" id="PF00282">
    <property type="entry name" value="Pyridoxal_deC"/>
    <property type="match status" value="1"/>
</dbReference>
<organism evidence="7 8">
    <name type="scientific">Plantactinospora veratri</name>
    <dbReference type="NCBI Taxonomy" id="1436122"/>
    <lineage>
        <taxon>Bacteria</taxon>
        <taxon>Bacillati</taxon>
        <taxon>Actinomycetota</taxon>
        <taxon>Actinomycetes</taxon>
        <taxon>Micromonosporales</taxon>
        <taxon>Micromonosporaceae</taxon>
        <taxon>Plantactinospora</taxon>
    </lineage>
</organism>
<dbReference type="EMBL" id="JAZGQL010000026">
    <property type="protein sequence ID" value="MEE6310466.1"/>
    <property type="molecule type" value="Genomic_DNA"/>
</dbReference>
<evidence type="ECO:0000256" key="4">
    <source>
        <dbReference type="ARBA" id="ARBA00022898"/>
    </source>
</evidence>
<dbReference type="Gene3D" id="3.90.1150.10">
    <property type="entry name" value="Aspartate Aminotransferase, domain 1"/>
    <property type="match status" value="1"/>
</dbReference>
<keyword evidence="3" id="KW-0210">Decarboxylase</keyword>
<dbReference type="InterPro" id="IPR015424">
    <property type="entry name" value="PyrdxlP-dep_Trfase"/>
</dbReference>
<evidence type="ECO:0000256" key="6">
    <source>
        <dbReference type="RuleBase" id="RU000382"/>
    </source>
</evidence>
<comment type="similarity">
    <text evidence="2 6">Belongs to the group II decarboxylase family.</text>
</comment>